<keyword evidence="1" id="KW-1133">Transmembrane helix</keyword>
<organism evidence="2 3">
    <name type="scientific">Pseudo-nitzschia multistriata</name>
    <dbReference type="NCBI Taxonomy" id="183589"/>
    <lineage>
        <taxon>Eukaryota</taxon>
        <taxon>Sar</taxon>
        <taxon>Stramenopiles</taxon>
        <taxon>Ochrophyta</taxon>
        <taxon>Bacillariophyta</taxon>
        <taxon>Bacillariophyceae</taxon>
        <taxon>Bacillariophycidae</taxon>
        <taxon>Bacillariales</taxon>
        <taxon>Bacillariaceae</taxon>
        <taxon>Pseudo-nitzschia</taxon>
    </lineage>
</organism>
<proteinExistence type="predicted"/>
<feature type="transmembrane region" description="Helical" evidence="1">
    <location>
        <begin position="74"/>
        <end position="99"/>
    </location>
</feature>
<dbReference type="OrthoDB" id="10339544at2759"/>
<gene>
    <name evidence="2" type="ORF">PSNMU_V1.4_AUG-EV-PASAV3_0009390</name>
</gene>
<keyword evidence="1" id="KW-0472">Membrane</keyword>
<protein>
    <submittedName>
        <fullName evidence="2">Uncharacterized protein</fullName>
    </submittedName>
</protein>
<evidence type="ECO:0000256" key="1">
    <source>
        <dbReference type="SAM" id="Phobius"/>
    </source>
</evidence>
<accession>A0A448YWZ8</accession>
<keyword evidence="3" id="KW-1185">Reference proteome</keyword>
<reference evidence="2 3" key="1">
    <citation type="submission" date="2019-01" db="EMBL/GenBank/DDBJ databases">
        <authorList>
            <person name="Ferrante I. M."/>
        </authorList>
    </citation>
    <scope>NUCLEOTIDE SEQUENCE [LARGE SCALE GENOMIC DNA]</scope>
    <source>
        <strain evidence="2 3">B856</strain>
    </source>
</reference>
<evidence type="ECO:0000313" key="3">
    <source>
        <dbReference type="Proteomes" id="UP000291116"/>
    </source>
</evidence>
<keyword evidence="1" id="KW-0812">Transmembrane</keyword>
<sequence>MAAWTLGFVKWMTFPSSLKRLTSSIPGMLVAPSFLSVVPSLASDCAAALRDTFLFFLRTDPFPPVDVEAPPNRLAIILARAAAIASVSAIVIVVLLYVYMNK</sequence>
<dbReference type="EMBL" id="CAACVS010000022">
    <property type="protein sequence ID" value="VEU34239.1"/>
    <property type="molecule type" value="Genomic_DNA"/>
</dbReference>
<dbReference type="Proteomes" id="UP000291116">
    <property type="component" value="Unassembled WGS sequence"/>
</dbReference>
<name>A0A448YWZ8_9STRA</name>
<evidence type="ECO:0000313" key="2">
    <source>
        <dbReference type="EMBL" id="VEU34239.1"/>
    </source>
</evidence>
<dbReference type="AlphaFoldDB" id="A0A448YWZ8"/>